<evidence type="ECO:0008006" key="4">
    <source>
        <dbReference type="Google" id="ProtNLM"/>
    </source>
</evidence>
<dbReference type="Proteomes" id="UP000663841">
    <property type="component" value="Unassembled WGS sequence"/>
</dbReference>
<protein>
    <recommendedName>
        <fullName evidence="4">C2H2-type domain-containing protein</fullName>
    </recommendedName>
</protein>
<name>A0A8H3CC19_9AGAM</name>
<proteinExistence type="predicted"/>
<sequence length="400" mass="44652">MPTYTTIASSEVGDVPSVNNLVKNMGQLQVDDIKTEGRAGSEPGSDPSDESQSNSGSTGNTSPDQRGRPRPRSPMSKGGTQEISWEAAQLLLHYRLFFWNYKVNQSPQLYCWCISYAPMAMGIEAESQLWHVSLSYSWIPIRFQLQERLSHSHFGEGQAVLMGHRLVLPSQSYDPRILYRHPENSLVFLHEDLVGAHQEFVTVNNLASTTQMVEESISSPPTESPEVNPTTGMNPAVVLSNWRNGQTPMRADPSLSQGYPTTGLVASRVEESSYNQGYSAVVPAPFTPAGASNVVYNEVEMWMDVGNTTPTIDEIKAFTTKFRREAPGKGAQVVICLHCPSDDERRRITTDLRPWNLTRHLLIDFSIKNFHCKECNPLRGFTFKDQLERHVAKCHHAGSN</sequence>
<evidence type="ECO:0000313" key="3">
    <source>
        <dbReference type="Proteomes" id="UP000663841"/>
    </source>
</evidence>
<evidence type="ECO:0000313" key="2">
    <source>
        <dbReference type="EMBL" id="CAE6480668.1"/>
    </source>
</evidence>
<feature type="compositionally biased region" description="Low complexity" evidence="1">
    <location>
        <begin position="53"/>
        <end position="62"/>
    </location>
</feature>
<reference evidence="2" key="1">
    <citation type="submission" date="2021-01" db="EMBL/GenBank/DDBJ databases">
        <authorList>
            <person name="Kaushik A."/>
        </authorList>
    </citation>
    <scope>NUCLEOTIDE SEQUENCE</scope>
    <source>
        <strain evidence="2">AG3-T5</strain>
    </source>
</reference>
<dbReference type="EMBL" id="CAJMWW010000659">
    <property type="protein sequence ID" value="CAE6480668.1"/>
    <property type="molecule type" value="Genomic_DNA"/>
</dbReference>
<accession>A0A8H3CC19</accession>
<gene>
    <name evidence="2" type="ORF">RDB_LOCUS206147</name>
</gene>
<feature type="region of interest" description="Disordered" evidence="1">
    <location>
        <begin position="1"/>
        <end position="80"/>
    </location>
</feature>
<comment type="caution">
    <text evidence="2">The sequence shown here is derived from an EMBL/GenBank/DDBJ whole genome shotgun (WGS) entry which is preliminary data.</text>
</comment>
<evidence type="ECO:0000256" key="1">
    <source>
        <dbReference type="SAM" id="MobiDB-lite"/>
    </source>
</evidence>
<organism evidence="2 3">
    <name type="scientific">Rhizoctonia solani</name>
    <dbReference type="NCBI Taxonomy" id="456999"/>
    <lineage>
        <taxon>Eukaryota</taxon>
        <taxon>Fungi</taxon>
        <taxon>Dikarya</taxon>
        <taxon>Basidiomycota</taxon>
        <taxon>Agaricomycotina</taxon>
        <taxon>Agaricomycetes</taxon>
        <taxon>Cantharellales</taxon>
        <taxon>Ceratobasidiaceae</taxon>
        <taxon>Rhizoctonia</taxon>
    </lineage>
</organism>
<dbReference type="AlphaFoldDB" id="A0A8H3CC19"/>